<keyword evidence="1" id="KW-0732">Signal</keyword>
<protein>
    <recommendedName>
        <fullName evidence="1">Cell division coordinator CpoB</fullName>
    </recommendedName>
</protein>
<dbReference type="OrthoDB" id="8525418at2"/>
<keyword evidence="5" id="KW-1185">Reference proteome</keyword>
<keyword evidence="2" id="KW-0802">TPR repeat</keyword>
<dbReference type="InterPro" id="IPR032519">
    <property type="entry name" value="YbgF_tri"/>
</dbReference>
<keyword evidence="1" id="KW-0574">Periplasm</keyword>
<keyword evidence="1" id="KW-0175">Coiled coil</keyword>
<organism evidence="4 5">
    <name type="scientific">Methylophilales bacterium HTCC2181</name>
    <dbReference type="NCBI Taxonomy" id="383631"/>
    <lineage>
        <taxon>Bacteria</taxon>
        <taxon>Pseudomonadati</taxon>
        <taxon>Pseudomonadota</taxon>
        <taxon>Betaproteobacteria</taxon>
        <taxon>Nitrosomonadales</taxon>
        <taxon>OM43 clade</taxon>
    </lineage>
</organism>
<proteinExistence type="inferred from homology"/>
<evidence type="ECO:0000259" key="3">
    <source>
        <dbReference type="Pfam" id="PF16331"/>
    </source>
</evidence>
<evidence type="ECO:0000313" key="4">
    <source>
        <dbReference type="EMBL" id="EAV46751.1"/>
    </source>
</evidence>
<dbReference type="Pfam" id="PF00515">
    <property type="entry name" value="TPR_1"/>
    <property type="match status" value="1"/>
</dbReference>
<evidence type="ECO:0000256" key="2">
    <source>
        <dbReference type="PROSITE-ProRule" id="PRU00339"/>
    </source>
</evidence>
<dbReference type="Pfam" id="PF13174">
    <property type="entry name" value="TPR_6"/>
    <property type="match status" value="2"/>
</dbReference>
<comment type="similarity">
    <text evidence="1">Belongs to the CpoB family.</text>
</comment>
<keyword evidence="1" id="KW-0131">Cell cycle</keyword>
<dbReference type="Proteomes" id="UP000054262">
    <property type="component" value="Unassembled WGS sequence"/>
</dbReference>
<gene>
    <name evidence="1" type="primary">cpoB</name>
    <name evidence="4" type="ORF">MB2181_01720</name>
</gene>
<dbReference type="InterPro" id="IPR019734">
    <property type="entry name" value="TPR_rpt"/>
</dbReference>
<sequence length="293" mass="33141">MKKYYWAGLILCAQLSYAGLFEDEEARKKLNSIQDQLNNIQGNIQSNIDAKVTQALKNQNPLKIQNALTQMQDRLDKLRGEIEVLQFQLNNSQEREKILYQDIDDRITTLENNPQTAPSDTKEFVDQSMPPSTNIEALQNDIIDEPNPAVEESPIATEVPPLIDKNIEVAAYDEANALLRATKYQEAFIAFDRFISAYPKAEKIAEAKYNLGYAQFALKNYNAAIKTYSKVIELHVDSAIVPESMYGIANCEIQLAKIGNAKKTLRDLMQRFPNAEIIPKAKTRLKALESINL</sequence>
<reference evidence="4 5" key="1">
    <citation type="submission" date="2006-11" db="EMBL/GenBank/DDBJ databases">
        <authorList>
            <person name="Giovannoni S."/>
            <person name="Vergin K."/>
            <person name="Ferriera S."/>
            <person name="Johnson J."/>
            <person name="Kravitz S."/>
            <person name="Beeson K."/>
            <person name="Sutton G."/>
            <person name="Rogers Y.-H."/>
            <person name="Friedman R."/>
            <person name="Frazier M."/>
            <person name="Venter J.C."/>
        </authorList>
    </citation>
    <scope>NUCLEOTIDE SEQUENCE [LARGE SCALE GENOMIC DNA]</scope>
    <source>
        <strain evidence="4 5">HTCC2181</strain>
    </source>
</reference>
<dbReference type="InterPro" id="IPR011990">
    <property type="entry name" value="TPR-like_helical_dom_sf"/>
</dbReference>
<dbReference type="InterPro" id="IPR034706">
    <property type="entry name" value="CpoB"/>
</dbReference>
<accession>A0P5E1</accession>
<comment type="function">
    <text evidence="1">Mediates coordination of peptidoglycan synthesis and outer membrane constriction during cell division.</text>
</comment>
<dbReference type="GO" id="GO:0070206">
    <property type="term" value="P:protein trimerization"/>
    <property type="evidence" value="ECO:0007669"/>
    <property type="project" value="InterPro"/>
</dbReference>
<dbReference type="PROSITE" id="PS50005">
    <property type="entry name" value="TPR"/>
    <property type="match status" value="1"/>
</dbReference>
<feature type="domain" description="YbgF trimerisation" evidence="3">
    <location>
        <begin position="54"/>
        <end position="116"/>
    </location>
</feature>
<dbReference type="AlphaFoldDB" id="A0P5E1"/>
<dbReference type="EMBL" id="AAUX01000001">
    <property type="protein sequence ID" value="EAV46751.1"/>
    <property type="molecule type" value="Genomic_DNA"/>
</dbReference>
<dbReference type="GO" id="GO:0030288">
    <property type="term" value="C:outer membrane-bounded periplasmic space"/>
    <property type="evidence" value="ECO:0007669"/>
    <property type="project" value="UniProtKB-UniRule"/>
</dbReference>
<keyword evidence="1" id="KW-0132">Cell division</keyword>
<evidence type="ECO:0000313" key="5">
    <source>
        <dbReference type="Proteomes" id="UP000054262"/>
    </source>
</evidence>
<dbReference type="Pfam" id="PF16331">
    <property type="entry name" value="TolA_bind_tri"/>
    <property type="match status" value="1"/>
</dbReference>
<dbReference type="GO" id="GO:0043093">
    <property type="term" value="P:FtsZ-dependent cytokinesis"/>
    <property type="evidence" value="ECO:0007669"/>
    <property type="project" value="UniProtKB-UniRule"/>
</dbReference>
<dbReference type="Gene3D" id="1.20.5.110">
    <property type="match status" value="1"/>
</dbReference>
<feature type="coiled-coil region" evidence="1">
    <location>
        <begin position="68"/>
        <end position="95"/>
    </location>
</feature>
<dbReference type="SUPFAM" id="SSF48452">
    <property type="entry name" value="TPR-like"/>
    <property type="match status" value="1"/>
</dbReference>
<feature type="repeat" description="TPR" evidence="2">
    <location>
        <begin position="205"/>
        <end position="238"/>
    </location>
</feature>
<dbReference type="HAMAP" id="MF_02066">
    <property type="entry name" value="CpoB"/>
    <property type="match status" value="1"/>
</dbReference>
<dbReference type="Gene3D" id="1.25.40.10">
    <property type="entry name" value="Tetratricopeptide repeat domain"/>
    <property type="match status" value="1"/>
</dbReference>
<comment type="caution">
    <text evidence="4">The sequence shown here is derived from an EMBL/GenBank/DDBJ whole genome shotgun (WGS) entry which is preliminary data.</text>
</comment>
<name>A0P5E1_9PROT</name>
<comment type="subcellular location">
    <subcellularLocation>
        <location evidence="1">Periplasm</location>
    </subcellularLocation>
</comment>
<dbReference type="SMART" id="SM00028">
    <property type="entry name" value="TPR"/>
    <property type="match status" value="3"/>
</dbReference>
<evidence type="ECO:0000256" key="1">
    <source>
        <dbReference type="HAMAP-Rule" id="MF_02066"/>
    </source>
</evidence>